<comment type="caution">
    <text evidence="1">The sequence shown here is derived from an EMBL/GenBank/DDBJ whole genome shotgun (WGS) entry which is preliminary data.</text>
</comment>
<dbReference type="Proteomes" id="UP000014243">
    <property type="component" value="Unassembled WGS sequence"/>
</dbReference>
<dbReference type="PATRIC" id="fig|1256206.3.peg.2247"/>
<keyword evidence="1" id="KW-0560">Oxidoreductase</keyword>
<dbReference type="EC" id="1.1.1.25" evidence="1"/>
<evidence type="ECO:0000313" key="1">
    <source>
        <dbReference type="EMBL" id="EPC72491.1"/>
    </source>
</evidence>
<proteinExistence type="predicted"/>
<organism evidence="1 2">
    <name type="scientific">Lacticaseibacillus paracasei subsp. paracasei Lpp126</name>
    <dbReference type="NCBI Taxonomy" id="1256206"/>
    <lineage>
        <taxon>Bacteria</taxon>
        <taxon>Bacillati</taxon>
        <taxon>Bacillota</taxon>
        <taxon>Bacilli</taxon>
        <taxon>Lactobacillales</taxon>
        <taxon>Lactobacillaceae</taxon>
        <taxon>Lacticaseibacillus</taxon>
    </lineage>
</organism>
<dbReference type="InterPro" id="IPR046346">
    <property type="entry name" value="Aminoacid_DH-like_N_sf"/>
</dbReference>
<dbReference type="GO" id="GO:0004764">
    <property type="term" value="F:shikimate 3-dehydrogenase (NADP+) activity"/>
    <property type="evidence" value="ECO:0007669"/>
    <property type="project" value="UniProtKB-EC"/>
</dbReference>
<dbReference type="AlphaFoldDB" id="S2RLS2"/>
<gene>
    <name evidence="1" type="primary">aroE</name>
    <name evidence="1" type="ORF">Lpp126_14691</name>
</gene>
<name>S2RLS2_LACPA</name>
<evidence type="ECO:0000313" key="2">
    <source>
        <dbReference type="Proteomes" id="UP000014243"/>
    </source>
</evidence>
<dbReference type="SUPFAM" id="SSF53223">
    <property type="entry name" value="Aminoacid dehydrogenase-like, N-terminal domain"/>
    <property type="match status" value="1"/>
</dbReference>
<reference evidence="1 2" key="1">
    <citation type="journal article" date="2013" name="PLoS ONE">
        <title>Lactobacillus paracasei comparative genomics: towards species pan-genome definition and exploitation of diversity.</title>
        <authorList>
            <person name="Smokvina T."/>
            <person name="Wels M."/>
            <person name="Polka J."/>
            <person name="Chervaux C."/>
            <person name="Brisse S."/>
            <person name="Boekhorst J."/>
            <person name="van Hylckama Vlieg J.E."/>
            <person name="Siezen R.J."/>
        </authorList>
    </citation>
    <scope>NUCLEOTIDE SEQUENCE [LARGE SCALE GENOMIC DNA]</scope>
    <source>
        <strain evidence="1 2">Lpp126</strain>
    </source>
</reference>
<sequence length="45" mass="4788">MSLKDEIDGHTVLAGLLAHPAGHSMSPAMYNATFEKLGLNDAYCP</sequence>
<protein>
    <submittedName>
        <fullName evidence="1">Shikimate 5-dehydrogenase</fullName>
        <ecNumber evidence="1">1.1.1.25</ecNumber>
    </submittedName>
</protein>
<dbReference type="EMBL" id="ANKC01001051">
    <property type="protein sequence ID" value="EPC72491.1"/>
    <property type="molecule type" value="Genomic_DNA"/>
</dbReference>
<dbReference type="Gene3D" id="3.40.50.10860">
    <property type="entry name" value="Leucine Dehydrogenase, chain A, domain 1"/>
    <property type="match status" value="1"/>
</dbReference>
<accession>S2RLS2</accession>